<dbReference type="Proteomes" id="UP000619078">
    <property type="component" value="Unassembled WGS sequence"/>
</dbReference>
<comment type="caution">
    <text evidence="1">The sequence shown here is derived from an EMBL/GenBank/DDBJ whole genome shotgun (WGS) entry which is preliminary data.</text>
</comment>
<name>A0A926S686_9SPHI</name>
<dbReference type="AlphaFoldDB" id="A0A926S686"/>
<evidence type="ECO:0000313" key="1">
    <source>
        <dbReference type="EMBL" id="MBD1393491.1"/>
    </source>
</evidence>
<dbReference type="EMBL" id="JACWMX010000004">
    <property type="protein sequence ID" value="MBD1393491.1"/>
    <property type="molecule type" value="Genomic_DNA"/>
</dbReference>
<organism evidence="1 2">
    <name type="scientific">Mucilaginibacter glaciei</name>
    <dbReference type="NCBI Taxonomy" id="2772109"/>
    <lineage>
        <taxon>Bacteria</taxon>
        <taxon>Pseudomonadati</taxon>
        <taxon>Bacteroidota</taxon>
        <taxon>Sphingobacteriia</taxon>
        <taxon>Sphingobacteriales</taxon>
        <taxon>Sphingobacteriaceae</taxon>
        <taxon>Mucilaginibacter</taxon>
    </lineage>
</organism>
<dbReference type="InterPro" id="IPR019847">
    <property type="entry name" value="Gliding_motility_assoc_GldN"/>
</dbReference>
<protein>
    <submittedName>
        <fullName evidence="1">Gliding motility protein GldN</fullName>
    </submittedName>
</protein>
<reference evidence="1" key="1">
    <citation type="submission" date="2020-09" db="EMBL/GenBank/DDBJ databases">
        <title>Novel species of Mucilaginibacter isolated from a glacier on the Tibetan Plateau.</title>
        <authorList>
            <person name="Liu Q."/>
            <person name="Xin Y.-H."/>
        </authorList>
    </citation>
    <scope>NUCLEOTIDE SEQUENCE</scope>
    <source>
        <strain evidence="1">ZB1P21</strain>
    </source>
</reference>
<proteinExistence type="predicted"/>
<dbReference type="NCBIfam" id="TIGR03523">
    <property type="entry name" value="GldN"/>
    <property type="match status" value="1"/>
</dbReference>
<evidence type="ECO:0000313" key="2">
    <source>
        <dbReference type="Proteomes" id="UP000619078"/>
    </source>
</evidence>
<sequence length="308" mass="35147">MKRMKGRLIIDSLNSQLAISGIWTSDSSYNGTTYTKSDCAPGTFAIAKPVQLRPLDGAYKKTDLANSHSTPYANLREGDVTFAKRVWRDFDVRDKANRFMASPRQRFIDVLTDAIQKGEITAYDAAVSKDDPNGDGFVKRLTPEQAKRKMADSTLVDRFDKDGNKTGSVLKAGEFNPDSIIKFRIKEDWVYDKQRSVFEPRIIGIAPMVKPKAANLNLEYQPAFWIYFPNARRVFANKEVAGRFNDATNLSYDDIFIKRLFTSYVIKESNVQDQRIQDFAQGLDKLRESDKLKKALAEWEAQLWKNNN</sequence>
<gene>
    <name evidence="1" type="primary">gldN</name>
    <name evidence="1" type="ORF">IDJ76_10310</name>
</gene>
<dbReference type="Pfam" id="PF19841">
    <property type="entry name" value="GldN"/>
    <property type="match status" value="1"/>
</dbReference>
<keyword evidence="2" id="KW-1185">Reference proteome</keyword>
<accession>A0A926S686</accession>